<dbReference type="Pfam" id="PF00211">
    <property type="entry name" value="Guanylate_cyc"/>
    <property type="match status" value="1"/>
</dbReference>
<evidence type="ECO:0000313" key="7">
    <source>
        <dbReference type="EMBL" id="MBL0391726.1"/>
    </source>
</evidence>
<sequence length="548" mass="59518">MLPLNPLHPRPRTLRLASGLILLTYVATHLLNHAVGLVSLAAAEAGREWFVAFWRSAPATAAFYGALLLHFSLAVAALYERHTLRMPPLELARIALGFAIPLLLAFHMVQTRLAWELTGWNDNYRRITASMWASNFSLRQLAMISIVWLHACFGLQLAFRHRAGWRRWQLPLVALATLLPTLAFTGYLAMAREAFLLPVQSRPPTPADATLQLAVETVFYLPLGLLALTLAARWAQVAWARSGGRVLRITYPAQAVDVPAGFSVLEASRAFGIPHMSVCGGRARCSTCRIEVLSSAGPLPPANPDEAATLARIGAPPGVRLACQLRPTAPLAVRPLAAVRGSTPASEAWGANAEREIVVLFADLRRWTTLSEHHLPFDLVYVLDQYFEAVGDAVREAGGVPNQFIGDSVMALFGLETDTVTAARQALTAAEAIERRMAAVNDSLAAEFRRPLDFGIGIHAGTAAVGTVGYRDTRTLTAVGDAVNTASRLQELTKLLKVRIVVSEEVLRRAGGESGDWQRHELEIRGRQGRMAVYARTTFCAAPAEAGS</sequence>
<reference evidence="7 8" key="1">
    <citation type="journal article" date="2017" name="Int. J. Syst. Evol. Microbiol.">
        <title>Ramlibacter monticola sp. nov., isolated from forest soil.</title>
        <authorList>
            <person name="Chaudhary D.K."/>
            <person name="Kim J."/>
        </authorList>
    </citation>
    <scope>NUCLEOTIDE SEQUENCE [LARGE SCALE GENOMIC DNA]</scope>
    <source>
        <strain evidence="7 8">KACC 19175</strain>
    </source>
</reference>
<gene>
    <name evidence="7" type="ORF">JJ685_11320</name>
</gene>
<dbReference type="PANTHER" id="PTHR43081">
    <property type="entry name" value="ADENYLATE CYCLASE, TERMINAL-DIFFERENTIATION SPECIFIC-RELATED"/>
    <property type="match status" value="1"/>
</dbReference>
<dbReference type="InterPro" id="IPR001054">
    <property type="entry name" value="A/G_cyclase"/>
</dbReference>
<dbReference type="Proteomes" id="UP000599109">
    <property type="component" value="Unassembled WGS sequence"/>
</dbReference>
<dbReference type="SUPFAM" id="SSF55073">
    <property type="entry name" value="Nucleotide cyclase"/>
    <property type="match status" value="1"/>
</dbReference>
<dbReference type="GO" id="GO:0004016">
    <property type="term" value="F:adenylate cyclase activity"/>
    <property type="evidence" value="ECO:0007669"/>
    <property type="project" value="UniProtKB-ARBA"/>
</dbReference>
<feature type="domain" description="2Fe-2S ferredoxin-type" evidence="6">
    <location>
        <begin position="247"/>
        <end position="339"/>
    </location>
</feature>
<dbReference type="GO" id="GO:0035556">
    <property type="term" value="P:intracellular signal transduction"/>
    <property type="evidence" value="ECO:0007669"/>
    <property type="project" value="InterPro"/>
</dbReference>
<name>A0A937CSZ3_9BURK</name>
<dbReference type="InterPro" id="IPR001041">
    <property type="entry name" value="2Fe-2S_ferredoxin-type"/>
</dbReference>
<evidence type="ECO:0000256" key="3">
    <source>
        <dbReference type="ARBA" id="ARBA00023136"/>
    </source>
</evidence>
<dbReference type="CDD" id="cd07302">
    <property type="entry name" value="CHD"/>
    <property type="match status" value="1"/>
</dbReference>
<feature type="transmembrane region" description="Helical" evidence="4">
    <location>
        <begin position="91"/>
        <end position="109"/>
    </location>
</feature>
<feature type="transmembrane region" description="Helical" evidence="4">
    <location>
        <begin position="61"/>
        <end position="79"/>
    </location>
</feature>
<dbReference type="InterPro" id="IPR034804">
    <property type="entry name" value="SQR/QFR_C/D"/>
</dbReference>
<feature type="transmembrane region" description="Helical" evidence="4">
    <location>
        <begin position="171"/>
        <end position="190"/>
    </location>
</feature>
<dbReference type="CDD" id="cd00207">
    <property type="entry name" value="fer2"/>
    <property type="match status" value="1"/>
</dbReference>
<keyword evidence="4" id="KW-0812">Transmembrane</keyword>
<dbReference type="InterPro" id="IPR050697">
    <property type="entry name" value="Adenylyl/Guanylyl_Cyclase_3/4"/>
</dbReference>
<dbReference type="InterPro" id="IPR036010">
    <property type="entry name" value="2Fe-2S_ferredoxin-like_sf"/>
</dbReference>
<dbReference type="InterPro" id="IPR012675">
    <property type="entry name" value="Beta-grasp_dom_sf"/>
</dbReference>
<proteinExistence type="predicted"/>
<dbReference type="PANTHER" id="PTHR43081:SF17">
    <property type="entry name" value="BLL5647 PROTEIN"/>
    <property type="match status" value="1"/>
</dbReference>
<dbReference type="SUPFAM" id="SSF81343">
    <property type="entry name" value="Fumarate reductase respiratory complex transmembrane subunits"/>
    <property type="match status" value="1"/>
</dbReference>
<organism evidence="7 8">
    <name type="scientific">Ramlibacter monticola</name>
    <dbReference type="NCBI Taxonomy" id="1926872"/>
    <lineage>
        <taxon>Bacteria</taxon>
        <taxon>Pseudomonadati</taxon>
        <taxon>Pseudomonadota</taxon>
        <taxon>Betaproteobacteria</taxon>
        <taxon>Burkholderiales</taxon>
        <taxon>Comamonadaceae</taxon>
        <taxon>Ramlibacter</taxon>
    </lineage>
</organism>
<feature type="transmembrane region" description="Helical" evidence="4">
    <location>
        <begin position="141"/>
        <end position="159"/>
    </location>
</feature>
<keyword evidence="4" id="KW-1133">Transmembrane helix</keyword>
<dbReference type="AlphaFoldDB" id="A0A937CSZ3"/>
<evidence type="ECO:0000256" key="1">
    <source>
        <dbReference type="ARBA" id="ARBA00004651"/>
    </source>
</evidence>
<dbReference type="GO" id="GO:0005886">
    <property type="term" value="C:plasma membrane"/>
    <property type="evidence" value="ECO:0007669"/>
    <property type="project" value="UniProtKB-SubCell"/>
</dbReference>
<protein>
    <submittedName>
        <fullName evidence="7">Adenylate/guanylate cyclase domain-containing protein</fullName>
    </submittedName>
</protein>
<feature type="domain" description="Guanylate cyclase" evidence="5">
    <location>
        <begin position="358"/>
        <end position="490"/>
    </location>
</feature>
<evidence type="ECO:0000259" key="5">
    <source>
        <dbReference type="PROSITE" id="PS50125"/>
    </source>
</evidence>
<dbReference type="InterPro" id="IPR029787">
    <property type="entry name" value="Nucleotide_cyclase"/>
</dbReference>
<dbReference type="SMART" id="SM00044">
    <property type="entry name" value="CYCc"/>
    <property type="match status" value="1"/>
</dbReference>
<evidence type="ECO:0000256" key="4">
    <source>
        <dbReference type="SAM" id="Phobius"/>
    </source>
</evidence>
<dbReference type="PROSITE" id="PS50125">
    <property type="entry name" value="GUANYLATE_CYCLASE_2"/>
    <property type="match status" value="1"/>
</dbReference>
<evidence type="ECO:0000256" key="2">
    <source>
        <dbReference type="ARBA" id="ARBA00022475"/>
    </source>
</evidence>
<keyword evidence="8" id="KW-1185">Reference proteome</keyword>
<comment type="caution">
    <text evidence="7">The sequence shown here is derived from an EMBL/GenBank/DDBJ whole genome shotgun (WGS) entry which is preliminary data.</text>
</comment>
<dbReference type="EMBL" id="JAEQNE010000002">
    <property type="protein sequence ID" value="MBL0391726.1"/>
    <property type="molecule type" value="Genomic_DNA"/>
</dbReference>
<accession>A0A937CSZ3</accession>
<dbReference type="SUPFAM" id="SSF54292">
    <property type="entry name" value="2Fe-2S ferredoxin-like"/>
    <property type="match status" value="1"/>
</dbReference>
<keyword evidence="3 4" id="KW-0472">Membrane</keyword>
<keyword evidence="2" id="KW-1003">Cell membrane</keyword>
<dbReference type="Pfam" id="PF00111">
    <property type="entry name" value="Fer2"/>
    <property type="match status" value="1"/>
</dbReference>
<comment type="subcellular location">
    <subcellularLocation>
        <location evidence="1">Cell membrane</location>
        <topology evidence="1">Multi-pass membrane protein</topology>
    </subcellularLocation>
</comment>
<dbReference type="PROSITE" id="PS51085">
    <property type="entry name" value="2FE2S_FER_2"/>
    <property type="match status" value="1"/>
</dbReference>
<dbReference type="Gene3D" id="3.30.70.1230">
    <property type="entry name" value="Nucleotide cyclase"/>
    <property type="match status" value="1"/>
</dbReference>
<dbReference type="GO" id="GO:0051536">
    <property type="term" value="F:iron-sulfur cluster binding"/>
    <property type="evidence" value="ECO:0007669"/>
    <property type="project" value="InterPro"/>
</dbReference>
<evidence type="ECO:0000259" key="6">
    <source>
        <dbReference type="PROSITE" id="PS51085"/>
    </source>
</evidence>
<evidence type="ECO:0000313" key="8">
    <source>
        <dbReference type="Proteomes" id="UP000599109"/>
    </source>
</evidence>
<dbReference type="Gene3D" id="3.10.20.30">
    <property type="match status" value="1"/>
</dbReference>
<dbReference type="GO" id="GO:0006171">
    <property type="term" value="P:cAMP biosynthetic process"/>
    <property type="evidence" value="ECO:0007669"/>
    <property type="project" value="TreeGrafter"/>
</dbReference>